<comment type="similarity">
    <text evidence="4">Belongs to the glycosyl hydrolase 3 family.</text>
</comment>
<evidence type="ECO:0000256" key="8">
    <source>
        <dbReference type="ARBA" id="ARBA00023001"/>
    </source>
</evidence>
<dbReference type="InterPro" id="IPR036881">
    <property type="entry name" value="Glyco_hydro_3_C_sf"/>
</dbReference>
<dbReference type="Gene3D" id="3.40.50.1700">
    <property type="entry name" value="Glycoside hydrolase family 3 C-terminal domain"/>
    <property type="match status" value="1"/>
</dbReference>
<accession>A0ABR4K0M7</accession>
<evidence type="ECO:0000256" key="3">
    <source>
        <dbReference type="ARBA" id="ARBA00004987"/>
    </source>
</evidence>
<feature type="domain" description="PA14" evidence="18">
    <location>
        <begin position="389"/>
        <end position="550"/>
    </location>
</feature>
<protein>
    <recommendedName>
        <fullName evidence="14">Probable beta-glucosidase H</fullName>
        <ecNumber evidence="5">3.2.1.21</ecNumber>
    </recommendedName>
    <alternativeName>
        <fullName evidence="15">Beta-D-glucoside glucohydrolase H</fullName>
    </alternativeName>
    <alternativeName>
        <fullName evidence="16">Cellobiase H</fullName>
    </alternativeName>
    <alternativeName>
        <fullName evidence="17">Gentiobiase H</fullName>
    </alternativeName>
</protein>
<evidence type="ECO:0000256" key="6">
    <source>
        <dbReference type="ARBA" id="ARBA00022525"/>
    </source>
</evidence>
<dbReference type="Gene3D" id="2.60.120.260">
    <property type="entry name" value="Galactose-binding domain-like"/>
    <property type="match status" value="1"/>
</dbReference>
<comment type="catalytic activity">
    <reaction evidence="1">
        <text>Hydrolysis of terminal, non-reducing beta-D-glucosyl residues with release of beta-D-glucose.</text>
        <dbReference type="EC" id="3.2.1.21"/>
    </reaction>
</comment>
<evidence type="ECO:0000313" key="19">
    <source>
        <dbReference type="EMBL" id="KAL2844797.1"/>
    </source>
</evidence>
<dbReference type="InterPro" id="IPR013783">
    <property type="entry name" value="Ig-like_fold"/>
</dbReference>
<comment type="subcellular location">
    <subcellularLocation>
        <location evidence="2">Secreted</location>
    </subcellularLocation>
</comment>
<dbReference type="Pfam" id="PF14310">
    <property type="entry name" value="Fn3-like"/>
    <property type="match status" value="1"/>
</dbReference>
<dbReference type="EC" id="3.2.1.21" evidence="5"/>
<dbReference type="Proteomes" id="UP001610446">
    <property type="component" value="Unassembled WGS sequence"/>
</dbReference>
<evidence type="ECO:0000256" key="15">
    <source>
        <dbReference type="ARBA" id="ARBA00041278"/>
    </source>
</evidence>
<keyword evidence="9" id="KW-0325">Glycoprotein</keyword>
<dbReference type="Gene3D" id="3.20.20.300">
    <property type="entry name" value="Glycoside hydrolase, family 3, N-terminal domain"/>
    <property type="match status" value="1"/>
</dbReference>
<keyword evidence="7 19" id="KW-0378">Hydrolase</keyword>
<dbReference type="InterPro" id="IPR036962">
    <property type="entry name" value="Glyco_hydro_3_N_sf"/>
</dbReference>
<dbReference type="PANTHER" id="PTHR42715:SF17">
    <property type="entry name" value="BETA-GLUCOSIDASE H-RELATED"/>
    <property type="match status" value="1"/>
</dbReference>
<dbReference type="InterPro" id="IPR001764">
    <property type="entry name" value="Glyco_hydro_3_N"/>
</dbReference>
<dbReference type="PANTHER" id="PTHR42715">
    <property type="entry name" value="BETA-GLUCOSIDASE"/>
    <property type="match status" value="1"/>
</dbReference>
<keyword evidence="20" id="KW-1185">Reference proteome</keyword>
<evidence type="ECO:0000256" key="13">
    <source>
        <dbReference type="ARBA" id="ARBA00024983"/>
    </source>
</evidence>
<dbReference type="InterPro" id="IPR002772">
    <property type="entry name" value="Glyco_hydro_3_C"/>
</dbReference>
<dbReference type="SUPFAM" id="SSF51445">
    <property type="entry name" value="(Trans)glycosidases"/>
    <property type="match status" value="1"/>
</dbReference>
<dbReference type="Pfam" id="PF07691">
    <property type="entry name" value="PA14"/>
    <property type="match status" value="1"/>
</dbReference>
<comment type="pathway">
    <text evidence="3">Glycan metabolism; cellulose degradation.</text>
</comment>
<keyword evidence="8" id="KW-0136">Cellulose degradation</keyword>
<dbReference type="InterPro" id="IPR011658">
    <property type="entry name" value="PA14_dom"/>
</dbReference>
<keyword evidence="6" id="KW-0964">Secreted</keyword>
<evidence type="ECO:0000256" key="5">
    <source>
        <dbReference type="ARBA" id="ARBA00012744"/>
    </source>
</evidence>
<dbReference type="PRINTS" id="PR00133">
    <property type="entry name" value="GLHYDRLASE3"/>
</dbReference>
<evidence type="ECO:0000256" key="11">
    <source>
        <dbReference type="ARBA" id="ARBA00023295"/>
    </source>
</evidence>
<dbReference type="Pfam" id="PF00933">
    <property type="entry name" value="Glyco_hydro_3"/>
    <property type="match status" value="1"/>
</dbReference>
<comment type="function">
    <text evidence="13">Beta-glucosidases are one of a number of cellulolytic enzymes involved in the degradation of cellulosic biomass. Catalyzes the last step releasing glucose from the inhibitory cellobiose.</text>
</comment>
<evidence type="ECO:0000256" key="10">
    <source>
        <dbReference type="ARBA" id="ARBA00023277"/>
    </source>
</evidence>
<dbReference type="InterPro" id="IPR050288">
    <property type="entry name" value="Cellulose_deg_GH3"/>
</dbReference>
<comment type="caution">
    <text evidence="19">The sequence shown here is derived from an EMBL/GenBank/DDBJ whole genome shotgun (WGS) entry which is preliminary data.</text>
</comment>
<name>A0ABR4K0M7_9EURO</name>
<evidence type="ECO:0000259" key="18">
    <source>
        <dbReference type="PROSITE" id="PS51820"/>
    </source>
</evidence>
<dbReference type="PROSITE" id="PS51820">
    <property type="entry name" value="PA14"/>
    <property type="match status" value="1"/>
</dbReference>
<evidence type="ECO:0000256" key="17">
    <source>
        <dbReference type="ARBA" id="ARBA00041806"/>
    </source>
</evidence>
<dbReference type="InterPro" id="IPR026891">
    <property type="entry name" value="Fn3-like"/>
</dbReference>
<evidence type="ECO:0000256" key="7">
    <source>
        <dbReference type="ARBA" id="ARBA00022801"/>
    </source>
</evidence>
<evidence type="ECO:0000256" key="2">
    <source>
        <dbReference type="ARBA" id="ARBA00004613"/>
    </source>
</evidence>
<dbReference type="InterPro" id="IPR017853">
    <property type="entry name" value="GH"/>
</dbReference>
<proteinExistence type="inferred from homology"/>
<dbReference type="GO" id="GO:0016787">
    <property type="term" value="F:hydrolase activity"/>
    <property type="evidence" value="ECO:0007669"/>
    <property type="project" value="UniProtKB-KW"/>
</dbReference>
<evidence type="ECO:0000256" key="4">
    <source>
        <dbReference type="ARBA" id="ARBA00005336"/>
    </source>
</evidence>
<dbReference type="SMART" id="SM01217">
    <property type="entry name" value="Fn3_like"/>
    <property type="match status" value="1"/>
</dbReference>
<evidence type="ECO:0000256" key="9">
    <source>
        <dbReference type="ARBA" id="ARBA00023180"/>
    </source>
</evidence>
<evidence type="ECO:0000313" key="20">
    <source>
        <dbReference type="Proteomes" id="UP001610446"/>
    </source>
</evidence>
<evidence type="ECO:0000256" key="1">
    <source>
        <dbReference type="ARBA" id="ARBA00000448"/>
    </source>
</evidence>
<sequence length="831" mass="91405">MRFDVEEVLCKLTQEQKTALVSGVDFWHTYPIPEHGVPSVRFSDGPNGVRGTRLFGGPPSTCLPCGTALGATWGEDLLLEAGGLLGRECIAKGVHCLLGPTLDILRSPLFGRGFEGLGEDPYLTGTLASAIIRGIQSTGVMTAVKHFVAYNQEYERRRVDAVISDRALREIHLRPFQIVARDAQPAALITAYNKVNGTHASQSAKLVEHIVRKEWGWNPLITSDWVGTYSTAEALNAGLDLEMPGPSRYRGSLLQDALDTGQVHQATIDDRARNMLRFARRATRVPVLEASPAAAEVVSRTRTFNRKLCAESIVLLKNEGSILPLPPDIKRIALIGSHMKRTAICGGGSAQLEPEYSVSLYDALCEVLPPTTVITYAPGHDVHKTLPLIIITNGSLEFYNDPPNGNAKLSLGTEPIWRTHFELMDYDGIAELDRDRFWVIMTGSFVPDTTGLWEFGIAVYGTANLYIDDELVIENTSNQVPGTAFFGSGTLEKRASRSLLAGQEYMIRVEFGSANTSPLLAGKKANFAGGGLHLGACPKLDKHQALKDAVAVAKEADYTIICTGLNEDWESEGFDRPDMDLPPGIEQLINEILAVCPSTVIVNQSGTPVTMPWARNAPCIVQAWYGGNETGYGIADVLLGHVNPAGKLPFSWPIDIRDNPSFRNFGMAVEISYTEEIYVGYRFYEKMGRNILFPFGYLFLLHPFDSSTNRRVSIIEEISNPTKPWKIQVSIKNTGQLAGAEVLQVYISPRYPDIDRPLKELCGFKKVFLAPGQRTRVEIPIDRYAASYWSEPGGLWITNKGVYHVVVGSSSRNILGVGVLEIKETRRWIGL</sequence>
<organism evidence="19 20">
    <name type="scientific">Aspergillus pseudoustus</name>
    <dbReference type="NCBI Taxonomy" id="1810923"/>
    <lineage>
        <taxon>Eukaryota</taxon>
        <taxon>Fungi</taxon>
        <taxon>Dikarya</taxon>
        <taxon>Ascomycota</taxon>
        <taxon>Pezizomycotina</taxon>
        <taxon>Eurotiomycetes</taxon>
        <taxon>Eurotiomycetidae</taxon>
        <taxon>Eurotiales</taxon>
        <taxon>Aspergillaceae</taxon>
        <taxon>Aspergillus</taxon>
        <taxon>Aspergillus subgen. Nidulantes</taxon>
    </lineage>
</organism>
<dbReference type="SMART" id="SM00758">
    <property type="entry name" value="PA14"/>
    <property type="match status" value="1"/>
</dbReference>
<keyword evidence="11" id="KW-0326">Glycosidase</keyword>
<reference evidence="19 20" key="1">
    <citation type="submission" date="2024-07" db="EMBL/GenBank/DDBJ databases">
        <title>Section-level genome sequencing and comparative genomics of Aspergillus sections Usti and Cavernicolus.</title>
        <authorList>
            <consortium name="Lawrence Berkeley National Laboratory"/>
            <person name="Nybo J.L."/>
            <person name="Vesth T.C."/>
            <person name="Theobald S."/>
            <person name="Frisvad J.C."/>
            <person name="Larsen T.O."/>
            <person name="Kjaerboelling I."/>
            <person name="Rothschild-Mancinelli K."/>
            <person name="Lyhne E.K."/>
            <person name="Kogle M.E."/>
            <person name="Barry K."/>
            <person name="Clum A."/>
            <person name="Na H."/>
            <person name="Ledsgaard L."/>
            <person name="Lin J."/>
            <person name="Lipzen A."/>
            <person name="Kuo A."/>
            <person name="Riley R."/>
            <person name="Mondo S."/>
            <person name="Labutti K."/>
            <person name="Haridas S."/>
            <person name="Pangalinan J."/>
            <person name="Salamov A.A."/>
            <person name="Simmons B.A."/>
            <person name="Magnuson J.K."/>
            <person name="Chen J."/>
            <person name="Drula E."/>
            <person name="Henrissat B."/>
            <person name="Wiebenga A."/>
            <person name="Lubbers R.J."/>
            <person name="Gomes A.C."/>
            <person name="Makela M.R."/>
            <person name="Stajich J."/>
            <person name="Grigoriev I.V."/>
            <person name="Mortensen U.H."/>
            <person name="De Vries R.P."/>
            <person name="Baker S.E."/>
            <person name="Andersen M.R."/>
        </authorList>
    </citation>
    <scope>NUCLEOTIDE SEQUENCE [LARGE SCALE GENOMIC DNA]</scope>
    <source>
        <strain evidence="19 20">CBS 123904</strain>
    </source>
</reference>
<dbReference type="EMBL" id="JBFXLU010000077">
    <property type="protein sequence ID" value="KAL2844797.1"/>
    <property type="molecule type" value="Genomic_DNA"/>
</dbReference>
<dbReference type="SUPFAM" id="SSF52279">
    <property type="entry name" value="Beta-D-glucan exohydrolase, C-terminal domain"/>
    <property type="match status" value="1"/>
</dbReference>
<evidence type="ECO:0000256" key="14">
    <source>
        <dbReference type="ARBA" id="ARBA00039581"/>
    </source>
</evidence>
<evidence type="ECO:0000256" key="16">
    <source>
        <dbReference type="ARBA" id="ARBA00041602"/>
    </source>
</evidence>
<dbReference type="Pfam" id="PF01915">
    <property type="entry name" value="Glyco_hydro_3_C"/>
    <property type="match status" value="1"/>
</dbReference>
<dbReference type="SUPFAM" id="SSF56988">
    <property type="entry name" value="Anthrax protective antigen"/>
    <property type="match status" value="1"/>
</dbReference>
<keyword evidence="12" id="KW-0624">Polysaccharide degradation</keyword>
<dbReference type="InterPro" id="IPR037524">
    <property type="entry name" value="PA14/GLEYA"/>
</dbReference>
<keyword evidence="10" id="KW-0119">Carbohydrate metabolism</keyword>
<evidence type="ECO:0000256" key="12">
    <source>
        <dbReference type="ARBA" id="ARBA00023326"/>
    </source>
</evidence>
<gene>
    <name evidence="19" type="ORF">BJY01DRAFT_235133</name>
</gene>
<dbReference type="Gene3D" id="2.60.40.10">
    <property type="entry name" value="Immunoglobulins"/>
    <property type="match status" value="1"/>
</dbReference>